<keyword evidence="2" id="KW-0371">Homeobox</keyword>
<dbReference type="Gene3D" id="2.40.50.40">
    <property type="match status" value="1"/>
</dbReference>
<keyword evidence="2" id="KW-0539">Nucleus</keyword>
<name>A0AAV6W1W5_9LAMI</name>
<evidence type="ECO:0000259" key="3">
    <source>
        <dbReference type="PROSITE" id="PS50071"/>
    </source>
</evidence>
<gene>
    <name evidence="4" type="ORF">BUALT_Bualt18G0046700</name>
</gene>
<keyword evidence="5" id="KW-1185">Reference proteome</keyword>
<dbReference type="InterPro" id="IPR009057">
    <property type="entry name" value="Homeodomain-like_sf"/>
</dbReference>
<evidence type="ECO:0000256" key="1">
    <source>
        <dbReference type="ARBA" id="ARBA00004123"/>
    </source>
</evidence>
<reference evidence="4" key="1">
    <citation type="submission" date="2019-10" db="EMBL/GenBank/DDBJ databases">
        <authorList>
            <person name="Zhang R."/>
            <person name="Pan Y."/>
            <person name="Wang J."/>
            <person name="Ma R."/>
            <person name="Yu S."/>
        </authorList>
    </citation>
    <scope>NUCLEOTIDE SEQUENCE</scope>
    <source>
        <strain evidence="4">LA-IB0</strain>
        <tissue evidence="4">Leaf</tissue>
    </source>
</reference>
<comment type="subcellular location">
    <subcellularLocation>
        <location evidence="1 2">Nucleus</location>
    </subcellularLocation>
</comment>
<feature type="DNA-binding region" description="Homeobox" evidence="2">
    <location>
        <begin position="15"/>
        <end position="78"/>
    </location>
</feature>
<accession>A0AAV6W1W5</accession>
<dbReference type="SUPFAM" id="SSF46689">
    <property type="entry name" value="Homeodomain-like"/>
    <property type="match status" value="1"/>
</dbReference>
<dbReference type="AlphaFoldDB" id="A0AAV6W1W5"/>
<dbReference type="InterPro" id="IPR001356">
    <property type="entry name" value="HD"/>
</dbReference>
<sequence length="208" mass="22647">MGRPPSSGGPSFRFNSVEVGEMEAILQAHKYAVPSREILEALAQRFSSSAERSGKAEVSMKQVLNWFQNRRYALRAKAARTSVSGQVNVSPMPKDDQAIAKNAPQAPQMQPTPSTAVRSLPQVPYTVPGPLAVQSAGKNALGNSQMEFEAKSARDGAWYDVASFLSLRSLETGDPVIPEAYHPFRVHQMKLSYPIVAVVCALYINLSL</sequence>
<dbReference type="InterPro" id="IPR039276">
    <property type="entry name" value="SHH1/2"/>
</dbReference>
<dbReference type="PANTHER" id="PTHR33827">
    <property type="entry name" value="PROTEIN SAWADEE HOMEODOMAIN HOMOLOG 2"/>
    <property type="match status" value="1"/>
</dbReference>
<dbReference type="PROSITE" id="PS50071">
    <property type="entry name" value="HOMEOBOX_2"/>
    <property type="match status" value="1"/>
</dbReference>
<keyword evidence="2" id="KW-0238">DNA-binding</keyword>
<protein>
    <recommendedName>
        <fullName evidence="3">Homeobox domain-containing protein</fullName>
    </recommendedName>
</protein>
<dbReference type="Gene3D" id="1.10.10.60">
    <property type="entry name" value="Homeodomain-like"/>
    <property type="match status" value="1"/>
</dbReference>
<dbReference type="SMART" id="SM00389">
    <property type="entry name" value="HOX"/>
    <property type="match status" value="1"/>
</dbReference>
<organism evidence="4 5">
    <name type="scientific">Buddleja alternifolia</name>
    <dbReference type="NCBI Taxonomy" id="168488"/>
    <lineage>
        <taxon>Eukaryota</taxon>
        <taxon>Viridiplantae</taxon>
        <taxon>Streptophyta</taxon>
        <taxon>Embryophyta</taxon>
        <taxon>Tracheophyta</taxon>
        <taxon>Spermatophyta</taxon>
        <taxon>Magnoliopsida</taxon>
        <taxon>eudicotyledons</taxon>
        <taxon>Gunneridae</taxon>
        <taxon>Pentapetalae</taxon>
        <taxon>asterids</taxon>
        <taxon>lamiids</taxon>
        <taxon>Lamiales</taxon>
        <taxon>Scrophulariaceae</taxon>
        <taxon>Buddlejeae</taxon>
        <taxon>Buddleja</taxon>
    </lineage>
</organism>
<dbReference type="PANTHER" id="PTHR33827:SF7">
    <property type="entry name" value="PROTEIN SAWADEE HOMEODOMAIN HOMOLOG 2"/>
    <property type="match status" value="1"/>
</dbReference>
<evidence type="ECO:0000256" key="2">
    <source>
        <dbReference type="PROSITE-ProRule" id="PRU00108"/>
    </source>
</evidence>
<comment type="caution">
    <text evidence="4">The sequence shown here is derived from an EMBL/GenBank/DDBJ whole genome shotgun (WGS) entry which is preliminary data.</text>
</comment>
<proteinExistence type="predicted"/>
<dbReference type="Proteomes" id="UP000826271">
    <property type="component" value="Unassembled WGS sequence"/>
</dbReference>
<evidence type="ECO:0000313" key="5">
    <source>
        <dbReference type="Proteomes" id="UP000826271"/>
    </source>
</evidence>
<dbReference type="GO" id="GO:0003677">
    <property type="term" value="F:DNA binding"/>
    <property type="evidence" value="ECO:0007669"/>
    <property type="project" value="UniProtKB-UniRule"/>
</dbReference>
<dbReference type="GO" id="GO:0005634">
    <property type="term" value="C:nucleus"/>
    <property type="evidence" value="ECO:0007669"/>
    <property type="project" value="UniProtKB-SubCell"/>
</dbReference>
<dbReference type="CDD" id="cd00086">
    <property type="entry name" value="homeodomain"/>
    <property type="match status" value="1"/>
</dbReference>
<evidence type="ECO:0000313" key="4">
    <source>
        <dbReference type="EMBL" id="KAG8364901.1"/>
    </source>
</evidence>
<feature type="domain" description="Homeobox" evidence="3">
    <location>
        <begin position="13"/>
        <end position="77"/>
    </location>
</feature>
<dbReference type="EMBL" id="WHWC01000018">
    <property type="protein sequence ID" value="KAG8364901.1"/>
    <property type="molecule type" value="Genomic_DNA"/>
</dbReference>